<feature type="domain" description="MAM" evidence="12">
    <location>
        <begin position="484"/>
        <end position="632"/>
    </location>
</feature>
<evidence type="ECO:0000256" key="11">
    <source>
        <dbReference type="RuleBase" id="RU361183"/>
    </source>
</evidence>
<evidence type="ECO:0000259" key="14">
    <source>
        <dbReference type="PROSITE" id="PS51864"/>
    </source>
</evidence>
<evidence type="ECO:0000256" key="10">
    <source>
        <dbReference type="PROSITE-ProRule" id="PRU01211"/>
    </source>
</evidence>
<comment type="caution">
    <text evidence="15">The sequence shown here is derived from an EMBL/GenBank/DDBJ whole genome shotgun (WGS) entry which is preliminary data.</text>
</comment>
<feature type="active site" evidence="10">
    <location>
        <position position="374"/>
    </location>
</feature>
<dbReference type="CDD" id="cd06263">
    <property type="entry name" value="MAM"/>
    <property type="match status" value="1"/>
</dbReference>
<dbReference type="Gene3D" id="2.60.210.10">
    <property type="entry name" value="Apoptosis, Tumor Necrosis Factor Receptor Associated Protein 2, Chain A"/>
    <property type="match status" value="1"/>
</dbReference>
<feature type="domain" description="Peptidase M12A" evidence="14">
    <location>
        <begin position="283"/>
        <end position="477"/>
    </location>
</feature>
<gene>
    <name evidence="15" type="ORF">AAFF_G00219590</name>
</gene>
<dbReference type="PROSITE" id="PS50144">
    <property type="entry name" value="MATH"/>
    <property type="match status" value="1"/>
</dbReference>
<evidence type="ECO:0000313" key="16">
    <source>
        <dbReference type="Proteomes" id="UP001221898"/>
    </source>
</evidence>
<reference evidence="15" key="1">
    <citation type="journal article" date="2023" name="Science">
        <title>Genome structures resolve the early diversification of teleost fishes.</title>
        <authorList>
            <person name="Parey E."/>
            <person name="Louis A."/>
            <person name="Montfort J."/>
            <person name="Bouchez O."/>
            <person name="Roques C."/>
            <person name="Iampietro C."/>
            <person name="Lluch J."/>
            <person name="Castinel A."/>
            <person name="Donnadieu C."/>
            <person name="Desvignes T."/>
            <person name="Floi Bucao C."/>
            <person name="Jouanno E."/>
            <person name="Wen M."/>
            <person name="Mejri S."/>
            <person name="Dirks R."/>
            <person name="Jansen H."/>
            <person name="Henkel C."/>
            <person name="Chen W.J."/>
            <person name="Zahm M."/>
            <person name="Cabau C."/>
            <person name="Klopp C."/>
            <person name="Thompson A.W."/>
            <person name="Robinson-Rechavi M."/>
            <person name="Braasch I."/>
            <person name="Lecointre G."/>
            <person name="Bobe J."/>
            <person name="Postlethwait J.H."/>
            <person name="Berthelot C."/>
            <person name="Roest Crollius H."/>
            <person name="Guiguen Y."/>
        </authorList>
    </citation>
    <scope>NUCLEOTIDE SEQUENCE</scope>
    <source>
        <strain evidence="15">NC1722</strain>
    </source>
</reference>
<dbReference type="PRINTS" id="PR00020">
    <property type="entry name" value="MAMDOMAIN"/>
</dbReference>
<dbReference type="SMART" id="SM00137">
    <property type="entry name" value="MAM"/>
    <property type="match status" value="1"/>
</dbReference>
<dbReference type="GO" id="GO:0006508">
    <property type="term" value="P:proteolysis"/>
    <property type="evidence" value="ECO:0007669"/>
    <property type="project" value="UniProtKB-KW"/>
</dbReference>
<dbReference type="GO" id="GO:0008270">
    <property type="term" value="F:zinc ion binding"/>
    <property type="evidence" value="ECO:0007669"/>
    <property type="project" value="UniProtKB-UniRule"/>
</dbReference>
<dbReference type="AlphaFoldDB" id="A0AAD7W5H1"/>
<dbReference type="InterPro" id="IPR008598">
    <property type="entry name" value="Di19_Zn-bd"/>
</dbReference>
<dbReference type="Gene3D" id="2.60.120.200">
    <property type="match status" value="1"/>
</dbReference>
<evidence type="ECO:0000256" key="6">
    <source>
        <dbReference type="ARBA" id="ARBA00023049"/>
    </source>
</evidence>
<proteinExistence type="predicted"/>
<keyword evidence="8" id="KW-1015">Disulfide bond</keyword>
<keyword evidence="7" id="KW-0865">Zymogen</keyword>
<keyword evidence="16" id="KW-1185">Reference proteome</keyword>
<dbReference type="Gene3D" id="3.40.390.10">
    <property type="entry name" value="Collagenase (Catalytic Domain)"/>
    <property type="match status" value="1"/>
</dbReference>
<keyword evidence="9" id="KW-0325">Glycoprotein</keyword>
<dbReference type="Pfam" id="PF00629">
    <property type="entry name" value="MAM"/>
    <property type="match status" value="1"/>
</dbReference>
<dbReference type="PANTHER" id="PTHR10127">
    <property type="entry name" value="DISCOIDIN, CUB, EGF, LAMININ , AND ZINC METALLOPROTEASE DOMAIN CONTAINING"/>
    <property type="match status" value="1"/>
</dbReference>
<dbReference type="PROSITE" id="PS00740">
    <property type="entry name" value="MAM_1"/>
    <property type="match status" value="1"/>
</dbReference>
<dbReference type="InterPro" id="IPR013320">
    <property type="entry name" value="ConA-like_dom_sf"/>
</dbReference>
<keyword evidence="4 10" id="KW-0378">Hydrolase</keyword>
<evidence type="ECO:0000256" key="1">
    <source>
        <dbReference type="ARBA" id="ARBA00022670"/>
    </source>
</evidence>
<evidence type="ECO:0000256" key="9">
    <source>
        <dbReference type="ARBA" id="ARBA00023180"/>
    </source>
</evidence>
<dbReference type="GO" id="GO:0004222">
    <property type="term" value="F:metalloendopeptidase activity"/>
    <property type="evidence" value="ECO:0007669"/>
    <property type="project" value="UniProtKB-UniRule"/>
</dbReference>
<dbReference type="SUPFAM" id="SSF49599">
    <property type="entry name" value="TRAF domain-like"/>
    <property type="match status" value="1"/>
</dbReference>
<evidence type="ECO:0000256" key="3">
    <source>
        <dbReference type="ARBA" id="ARBA00022729"/>
    </source>
</evidence>
<dbReference type="InterPro" id="IPR001506">
    <property type="entry name" value="Peptidase_M12A"/>
</dbReference>
<dbReference type="EC" id="3.4.24.-" evidence="11"/>
<dbReference type="Pfam" id="PF05605">
    <property type="entry name" value="zf-Di19"/>
    <property type="match status" value="1"/>
</dbReference>
<feature type="binding site" evidence="10">
    <location>
        <position position="377"/>
    </location>
    <ligand>
        <name>Zn(2+)</name>
        <dbReference type="ChEBI" id="CHEBI:29105"/>
        <note>catalytic</note>
    </ligand>
</feature>
<dbReference type="GO" id="GO:0016020">
    <property type="term" value="C:membrane"/>
    <property type="evidence" value="ECO:0007669"/>
    <property type="project" value="InterPro"/>
</dbReference>
<evidence type="ECO:0000256" key="5">
    <source>
        <dbReference type="ARBA" id="ARBA00022833"/>
    </source>
</evidence>
<dbReference type="SMART" id="SM00235">
    <property type="entry name" value="ZnMc"/>
    <property type="match status" value="1"/>
</dbReference>
<evidence type="ECO:0000313" key="15">
    <source>
        <dbReference type="EMBL" id="KAJ8383579.1"/>
    </source>
</evidence>
<keyword evidence="6 10" id="KW-0482">Metalloprotease</keyword>
<dbReference type="InterPro" id="IPR006026">
    <property type="entry name" value="Peptidase_Metallo"/>
</dbReference>
<dbReference type="InterPro" id="IPR024079">
    <property type="entry name" value="MetalloPept_cat_dom_sf"/>
</dbReference>
<dbReference type="FunFam" id="3.40.390.10:FF:000015">
    <property type="entry name" value="Meprin A subunit"/>
    <property type="match status" value="1"/>
</dbReference>
<evidence type="ECO:0000256" key="4">
    <source>
        <dbReference type="ARBA" id="ARBA00022801"/>
    </source>
</evidence>
<keyword evidence="1 10" id="KW-0645">Protease</keyword>
<dbReference type="EMBL" id="JAINUG010000290">
    <property type="protein sequence ID" value="KAJ8383579.1"/>
    <property type="molecule type" value="Genomic_DNA"/>
</dbReference>
<dbReference type="Pfam" id="PF01400">
    <property type="entry name" value="Astacin"/>
    <property type="match status" value="1"/>
</dbReference>
<feature type="binding site" evidence="10">
    <location>
        <position position="383"/>
    </location>
    <ligand>
        <name>Zn(2+)</name>
        <dbReference type="ChEBI" id="CHEBI:29105"/>
        <note>catalytic</note>
    </ligand>
</feature>
<organism evidence="15 16">
    <name type="scientific">Aldrovandia affinis</name>
    <dbReference type="NCBI Taxonomy" id="143900"/>
    <lineage>
        <taxon>Eukaryota</taxon>
        <taxon>Metazoa</taxon>
        <taxon>Chordata</taxon>
        <taxon>Craniata</taxon>
        <taxon>Vertebrata</taxon>
        <taxon>Euteleostomi</taxon>
        <taxon>Actinopterygii</taxon>
        <taxon>Neopterygii</taxon>
        <taxon>Teleostei</taxon>
        <taxon>Notacanthiformes</taxon>
        <taxon>Halosauridae</taxon>
        <taxon>Aldrovandia</taxon>
    </lineage>
</organism>
<comment type="cofactor">
    <cofactor evidence="10 11">
        <name>Zn(2+)</name>
        <dbReference type="ChEBI" id="CHEBI:29105"/>
    </cofactor>
    <text evidence="10 11">Binds 1 zinc ion per subunit.</text>
</comment>
<name>A0AAD7W5H1_9TELE</name>
<evidence type="ECO:0000256" key="8">
    <source>
        <dbReference type="ARBA" id="ARBA00023157"/>
    </source>
</evidence>
<evidence type="ECO:0000256" key="7">
    <source>
        <dbReference type="ARBA" id="ARBA00023145"/>
    </source>
</evidence>
<dbReference type="PROSITE" id="PS51864">
    <property type="entry name" value="ASTACIN"/>
    <property type="match status" value="1"/>
</dbReference>
<keyword evidence="2 10" id="KW-0479">Metal-binding</keyword>
<dbReference type="FunFam" id="2.60.210.10:FF:000009">
    <property type="entry name" value="Meprin A subunit"/>
    <property type="match status" value="1"/>
</dbReference>
<dbReference type="SUPFAM" id="SSF49899">
    <property type="entry name" value="Concanavalin A-like lectins/glucanases"/>
    <property type="match status" value="1"/>
</dbReference>
<feature type="domain" description="MATH" evidence="13">
    <location>
        <begin position="630"/>
        <end position="779"/>
    </location>
</feature>
<dbReference type="InterPro" id="IPR000998">
    <property type="entry name" value="MAM_dom"/>
</dbReference>
<keyword evidence="3" id="KW-0732">Signal</keyword>
<dbReference type="SUPFAM" id="SSF55486">
    <property type="entry name" value="Metalloproteases ('zincins'), catalytic domain"/>
    <property type="match status" value="1"/>
</dbReference>
<comment type="caution">
    <text evidence="10">Lacks conserved residue(s) required for the propagation of feature annotation.</text>
</comment>
<dbReference type="Pfam" id="PF22486">
    <property type="entry name" value="MATH_2"/>
    <property type="match status" value="1"/>
</dbReference>
<dbReference type="InterPro" id="IPR008974">
    <property type="entry name" value="TRAF-like"/>
</dbReference>
<evidence type="ECO:0000259" key="13">
    <source>
        <dbReference type="PROSITE" id="PS50144"/>
    </source>
</evidence>
<dbReference type="Proteomes" id="UP001221898">
    <property type="component" value="Unassembled WGS sequence"/>
</dbReference>
<accession>A0AAD7W5H1</accession>
<dbReference type="PROSITE" id="PS50060">
    <property type="entry name" value="MAM_2"/>
    <property type="match status" value="1"/>
</dbReference>
<protein>
    <recommendedName>
        <fullName evidence="11">Metalloendopeptidase</fullName>
        <ecNumber evidence="11">3.4.24.-</ecNumber>
    </recommendedName>
</protein>
<evidence type="ECO:0000256" key="2">
    <source>
        <dbReference type="ARBA" id="ARBA00022723"/>
    </source>
</evidence>
<evidence type="ECO:0000259" key="12">
    <source>
        <dbReference type="PROSITE" id="PS50060"/>
    </source>
</evidence>
<keyword evidence="5 10" id="KW-0862">Zinc</keyword>
<sequence length="822" mass="92057">MCEFCRSCLTQSLRLRLHCPVCRTLQASDDVIPADDVLRRMGATADVASTRQNEIRNRVRRLGRALPVLGLLSTAPSADIQERVRLLRASMEVSGQLTPSALPLQPTPRRSLWAPPPPSTLPFQPTTVPGDHLSFLSLFSSSSDDDDEEEFTDDGLYDNGMEQPTPGWSLGVVVSCPYCQEGALDELDLLEHCNAHHRTDTRRVVCPICVALPHGDPTYHSRNFIGHLNLRHRYYNEDFMNVNENEATNEQAAILSSWNTLQPQAGLDLVEGDIVYDAEYGRNSILGDEYRWPTTVPYYLEDSLEINAKGVILKAFEQYRLKTCIDFKPWAGETNYISVFKGSGCYSSVGNRHVGKQGLSIGSNCDRIATIEHEFLHALGFWHEQSRSDRDDYVHIVWDEITEGKEHNFNTYDDTLSSALNVPYDYGSMMHYSKTAFNKASAPTIVTKIPEFMDVIGQRMEFSDSDLLKLNRLYNCTTSSTFLDTCSFELSNICGMVQGGGDNGDWKRLTAVPGGPPTDHTNMGECRGAGFFMHFSTAAGSTGDHAFLESRLLYPKRDSQCLQFYLYNSGAPSTASTSGSGRGGQHSWELHHMTLDVTKKFRVVFEGKKGAGLSSGGLSIDDINLSETACPHHQWRIRNFAQLLATTPPGKKVYSPRYLSKEGYSFQVGLYVNGSSSSPGKLAIYFYLTSGEQDHTLTWPCPWKQATMMLMDQNPDIRQRMSNQRSITTDPERYEVDDNGDREYFWDDPRKGTSSYLTHGRLRSRDFIKGDDAIFLFTLEDMSRFLKTQPLPLADPCSMVQCRDQEVCVLDGGAAVCRRSAA</sequence>
<dbReference type="PANTHER" id="PTHR10127:SF814">
    <property type="entry name" value="MEPRIN A SUBUNIT BETA"/>
    <property type="match status" value="1"/>
</dbReference>
<feature type="binding site" evidence="10">
    <location>
        <position position="373"/>
    </location>
    <ligand>
        <name>Zn(2+)</name>
        <dbReference type="ChEBI" id="CHEBI:29105"/>
        <note>catalytic</note>
    </ligand>
</feature>
<dbReference type="InterPro" id="IPR002083">
    <property type="entry name" value="MATH/TRAF_dom"/>
</dbReference>
<dbReference type="PRINTS" id="PR00480">
    <property type="entry name" value="ASTACIN"/>
</dbReference>